<dbReference type="InterPro" id="IPR027417">
    <property type="entry name" value="P-loop_NTPase"/>
</dbReference>
<dbReference type="Pfam" id="PF05362">
    <property type="entry name" value="Lon_C"/>
    <property type="match status" value="1"/>
</dbReference>
<dbReference type="InterPro" id="IPR008269">
    <property type="entry name" value="Lon_proteolytic"/>
</dbReference>
<dbReference type="Pfam" id="PF00004">
    <property type="entry name" value="AAA"/>
    <property type="match status" value="1"/>
</dbReference>
<evidence type="ECO:0000256" key="11">
    <source>
        <dbReference type="PIRNR" id="PIRNR001174"/>
    </source>
</evidence>
<evidence type="ECO:0000256" key="13">
    <source>
        <dbReference type="PIRSR" id="PIRSR001174-2"/>
    </source>
</evidence>
<evidence type="ECO:0000256" key="5">
    <source>
        <dbReference type="ARBA" id="ARBA00022801"/>
    </source>
</evidence>
<feature type="active site" evidence="10 12">
    <location>
        <position position="765"/>
    </location>
</feature>
<dbReference type="FunFam" id="3.40.50.300:FF:000021">
    <property type="entry name" value="Lon protease homolog"/>
    <property type="match status" value="1"/>
</dbReference>
<dbReference type="Gene3D" id="2.30.130.40">
    <property type="entry name" value="LON domain-like"/>
    <property type="match status" value="1"/>
</dbReference>
<dbReference type="InterPro" id="IPR003111">
    <property type="entry name" value="Lon_prtase_N"/>
</dbReference>
<dbReference type="Pfam" id="PF22667">
    <property type="entry name" value="Lon_lid"/>
    <property type="match status" value="1"/>
</dbReference>
<dbReference type="GO" id="GO:0004176">
    <property type="term" value="F:ATP-dependent peptidase activity"/>
    <property type="evidence" value="ECO:0007669"/>
    <property type="project" value="UniProtKB-UniRule"/>
</dbReference>
<comment type="subunit">
    <text evidence="10 11">Homohexamer. Organized in a ring with a central cavity.</text>
</comment>
<dbReference type="Pfam" id="PF02190">
    <property type="entry name" value="LON_substr_bdg"/>
    <property type="match status" value="1"/>
</dbReference>
<evidence type="ECO:0000256" key="6">
    <source>
        <dbReference type="ARBA" id="ARBA00022825"/>
    </source>
</evidence>
<dbReference type="GO" id="GO:0043565">
    <property type="term" value="F:sequence-specific DNA binding"/>
    <property type="evidence" value="ECO:0007669"/>
    <property type="project" value="UniProtKB-UniRule"/>
</dbReference>
<reference evidence="18 19" key="1">
    <citation type="submission" date="2018-06" db="EMBL/GenBank/DDBJ databases">
        <authorList>
            <consortium name="Pathogen Informatics"/>
            <person name="Doyle S."/>
        </authorList>
    </citation>
    <scope>NUCLEOTIDE SEQUENCE [LARGE SCALE GENOMIC DNA]</scope>
    <source>
        <strain evidence="18 19">NCTC11091</strain>
    </source>
</reference>
<evidence type="ECO:0000256" key="7">
    <source>
        <dbReference type="ARBA" id="ARBA00022840"/>
    </source>
</evidence>
<dbReference type="PIRSF" id="PIRSF001174">
    <property type="entry name" value="Lon_proteas"/>
    <property type="match status" value="1"/>
</dbReference>
<proteinExistence type="evidence at transcript level"/>
<evidence type="ECO:0000256" key="2">
    <source>
        <dbReference type="ARBA" id="ARBA00022490"/>
    </source>
</evidence>
<evidence type="ECO:0000256" key="4">
    <source>
        <dbReference type="ARBA" id="ARBA00022741"/>
    </source>
</evidence>
<evidence type="ECO:0000256" key="1">
    <source>
        <dbReference type="ARBA" id="ARBA00004496"/>
    </source>
</evidence>
<dbReference type="Gene3D" id="3.30.230.10">
    <property type="match status" value="1"/>
</dbReference>
<dbReference type="InterPro" id="IPR003593">
    <property type="entry name" value="AAA+_ATPase"/>
</dbReference>
<accession>A0A378Q549</accession>
<sequence>MQDNLQDMNNEVYDVTSEHADDTVNTLPLLALRDVVVYPHMQIALFVGRALSVNAVELAQREYDNRILVVAQQDSLTEDIDESNLYQYGTVCRIVNTMPHENDDTCVKVLIEGLYRAELLQTDTLHAQFNNDEGRALVAQFAASPMTVDLPANEQQDHKAALLALFSQYAESRLRNARELIRVAERISNIEELLYFIATRVSLNLADKQAFLEQDDLAAHIKTLTDYLVQQSAEQNIEQELQEQVRRQMENNQREYFLNEKMKAIKNELSDLHEERGEPSDDDDLDELANRLEQADLPDDVRKKAESEFRKLKMMPPASSESSVVRNYLEWILDTPWHKTSDVHIDINHAQDVLEAEHYGLNDVKDRILEFLAVQSRVKALKGPILCLVGPPGVGKTSLGESIARATGREFVRMALGGVRDEAEIRGHRRTYIGAMPGKIVQSLAKVGVKNPLFLLDEIDKMAQDFRGDPASALLEVLDPSQNHAFNDHYLDMDLDLSQVMFICTANSMDIPPALLDRMEVIRLPGYTEDEKINIAEKYLLPKALEQNGLAEGEVEITTDAVQTIVQRYTREAGVRNLEREINKIARKVVKNHVQQAEDNAKNNADTAEHVVVDADNIGDYLGVHQFDFGLAEQDPEVGRVTGLAWTQVGGELLTIEAVALQGKGELSFTGSLGDVMKESIRAAMSVVRARGAKLGISYDTFKNTDIHVHMPEGATPKDGPSAGIALTLALASAMTGIAIRPDIAMTGEVTLRGKVLRIGGLKEKLLAAHRGGIKHVLIPKSNERDLQDIPDNVKEGLYIQPVETVDEVFKAALVSQPIPLKPNAVALDKLDGNDSITLKS</sequence>
<dbReference type="InterPro" id="IPR020568">
    <property type="entry name" value="Ribosomal_Su5_D2-typ_SF"/>
</dbReference>
<keyword evidence="8 10" id="KW-0346">Stress response</keyword>
<dbReference type="CDD" id="cd19500">
    <property type="entry name" value="RecA-like_Lon"/>
    <property type="match status" value="1"/>
</dbReference>
<dbReference type="InterPro" id="IPR015947">
    <property type="entry name" value="PUA-like_sf"/>
</dbReference>
<keyword evidence="2 10" id="KW-0963">Cytoplasm</keyword>
<organism evidence="18 19">
    <name type="scientific">Faucicola atlantae</name>
    <dbReference type="NCBI Taxonomy" id="34059"/>
    <lineage>
        <taxon>Bacteria</taxon>
        <taxon>Pseudomonadati</taxon>
        <taxon>Pseudomonadota</taxon>
        <taxon>Gammaproteobacteria</taxon>
        <taxon>Moraxellales</taxon>
        <taxon>Moraxellaceae</taxon>
        <taxon>Faucicola</taxon>
    </lineage>
</organism>
<feature type="domain" description="Lon N-terminal" evidence="17">
    <location>
        <begin position="27"/>
        <end position="232"/>
    </location>
</feature>
<keyword evidence="3 10" id="KW-0645">Protease</keyword>
<dbReference type="PROSITE" id="PS51787">
    <property type="entry name" value="LON_N"/>
    <property type="match status" value="1"/>
</dbReference>
<dbReference type="EMBL" id="UGQA01000001">
    <property type="protein sequence ID" value="STY95920.1"/>
    <property type="molecule type" value="Genomic_DNA"/>
</dbReference>
<comment type="induction">
    <text evidence="10">By heat shock.</text>
</comment>
<keyword evidence="7 10" id="KW-0067">ATP-binding</keyword>
<comment type="similarity">
    <text evidence="10 11 14 15">Belongs to the peptidase S16 family.</text>
</comment>
<dbReference type="PROSITE" id="PS01046">
    <property type="entry name" value="LON_SER"/>
    <property type="match status" value="1"/>
</dbReference>
<feature type="domain" description="Lon proteolytic" evidence="16">
    <location>
        <begin position="635"/>
        <end position="816"/>
    </location>
</feature>
<dbReference type="GO" id="GO:0005737">
    <property type="term" value="C:cytoplasm"/>
    <property type="evidence" value="ECO:0007669"/>
    <property type="project" value="UniProtKB-SubCell"/>
</dbReference>
<keyword evidence="6 10" id="KW-0720">Serine protease</keyword>
<evidence type="ECO:0000256" key="15">
    <source>
        <dbReference type="RuleBase" id="RU000591"/>
    </source>
</evidence>
<evidence type="ECO:0000259" key="16">
    <source>
        <dbReference type="PROSITE" id="PS51786"/>
    </source>
</evidence>
<dbReference type="HAMAP" id="MF_01973">
    <property type="entry name" value="lon_bact"/>
    <property type="match status" value="1"/>
</dbReference>
<evidence type="ECO:0000256" key="8">
    <source>
        <dbReference type="ARBA" id="ARBA00023016"/>
    </source>
</evidence>
<dbReference type="InterPro" id="IPR008268">
    <property type="entry name" value="Peptidase_S16_AS"/>
</dbReference>
<dbReference type="SUPFAM" id="SSF54211">
    <property type="entry name" value="Ribosomal protein S5 domain 2-like"/>
    <property type="match status" value="1"/>
</dbReference>
<dbReference type="SUPFAM" id="SSF52540">
    <property type="entry name" value="P-loop containing nucleoside triphosphate hydrolases"/>
    <property type="match status" value="1"/>
</dbReference>
<dbReference type="GO" id="GO:0034605">
    <property type="term" value="P:cellular response to heat"/>
    <property type="evidence" value="ECO:0007669"/>
    <property type="project" value="UniProtKB-UniRule"/>
</dbReference>
<evidence type="ECO:0000256" key="14">
    <source>
        <dbReference type="PROSITE-ProRule" id="PRU01122"/>
    </source>
</evidence>
<evidence type="ECO:0000256" key="9">
    <source>
        <dbReference type="ARBA" id="ARBA00050665"/>
    </source>
</evidence>
<dbReference type="PROSITE" id="PS51786">
    <property type="entry name" value="LON_PROTEOLYTIC"/>
    <property type="match status" value="1"/>
</dbReference>
<dbReference type="InterPro" id="IPR014721">
    <property type="entry name" value="Ribsml_uS5_D2-typ_fold_subgr"/>
</dbReference>
<comment type="catalytic activity">
    <reaction evidence="9 10 11 14">
        <text>Hydrolysis of proteins in presence of ATP.</text>
        <dbReference type="EC" id="3.4.21.53"/>
    </reaction>
</comment>
<dbReference type="PRINTS" id="PR00830">
    <property type="entry name" value="ENDOLAPTASE"/>
</dbReference>
<dbReference type="SMART" id="SM00464">
    <property type="entry name" value="LON"/>
    <property type="match status" value="1"/>
</dbReference>
<dbReference type="EC" id="3.4.21.53" evidence="10 11"/>
<protein>
    <recommendedName>
        <fullName evidence="10 11">Lon protease</fullName>
        <ecNumber evidence="10 11">3.4.21.53</ecNumber>
    </recommendedName>
    <alternativeName>
        <fullName evidence="10">ATP-dependent protease La</fullName>
    </alternativeName>
</protein>
<evidence type="ECO:0000256" key="12">
    <source>
        <dbReference type="PIRSR" id="PIRSR001174-1"/>
    </source>
</evidence>
<dbReference type="InterPro" id="IPR003959">
    <property type="entry name" value="ATPase_AAA_core"/>
</dbReference>
<dbReference type="GO" id="GO:0006515">
    <property type="term" value="P:protein quality control for misfolded or incompletely synthesized proteins"/>
    <property type="evidence" value="ECO:0007669"/>
    <property type="project" value="UniProtKB-UniRule"/>
</dbReference>
<dbReference type="NCBIfam" id="NF008053">
    <property type="entry name" value="PRK10787.1"/>
    <property type="match status" value="1"/>
</dbReference>
<keyword evidence="5 10" id="KW-0378">Hydrolase</keyword>
<dbReference type="InterPro" id="IPR054594">
    <property type="entry name" value="Lon_lid"/>
</dbReference>
<keyword evidence="4 10" id="KW-0547">Nucleotide-binding</keyword>
<dbReference type="Gene3D" id="1.10.8.60">
    <property type="match status" value="1"/>
</dbReference>
<dbReference type="FunFam" id="1.20.5.5270:FF:000002">
    <property type="entry name" value="Lon protease homolog"/>
    <property type="match status" value="1"/>
</dbReference>
<comment type="function">
    <text evidence="10">ATP-dependent serine protease that mediates the selective degradation of mutant and abnormal proteins as well as certain short-lived regulatory proteins. Required for cellular homeostasis and for survival from DNA damage and developmental changes induced by stress. Degrades polypeptides processively to yield small peptide fragments that are 5 to 10 amino acids long. Binds to DNA in a double-stranded, site-specific manner.</text>
</comment>
<evidence type="ECO:0000256" key="3">
    <source>
        <dbReference type="ARBA" id="ARBA00022670"/>
    </source>
</evidence>
<feature type="binding site" evidence="10 13">
    <location>
        <begin position="390"/>
        <end position="397"/>
    </location>
    <ligand>
        <name>ATP</name>
        <dbReference type="ChEBI" id="CHEBI:30616"/>
    </ligand>
</feature>
<dbReference type="AlphaFoldDB" id="A0A378Q549"/>
<dbReference type="Gene3D" id="1.20.5.5270">
    <property type="match status" value="1"/>
</dbReference>
<dbReference type="NCBIfam" id="TIGR00763">
    <property type="entry name" value="lon"/>
    <property type="match status" value="1"/>
</dbReference>
<feature type="active site" evidence="10 12">
    <location>
        <position position="722"/>
    </location>
</feature>
<dbReference type="Gene3D" id="3.40.50.300">
    <property type="entry name" value="P-loop containing nucleotide triphosphate hydrolases"/>
    <property type="match status" value="1"/>
</dbReference>
<evidence type="ECO:0000313" key="18">
    <source>
        <dbReference type="EMBL" id="STY95920.1"/>
    </source>
</evidence>
<dbReference type="InterPro" id="IPR027543">
    <property type="entry name" value="Lon_bac"/>
</dbReference>
<dbReference type="InterPro" id="IPR004815">
    <property type="entry name" value="Lon_bac/euk-typ"/>
</dbReference>
<dbReference type="PANTHER" id="PTHR10046">
    <property type="entry name" value="ATP DEPENDENT LON PROTEASE FAMILY MEMBER"/>
    <property type="match status" value="1"/>
</dbReference>
<gene>
    <name evidence="10 18" type="primary">lon</name>
    <name evidence="18" type="ORF">NCTC11091_01729</name>
</gene>
<dbReference type="SUPFAM" id="SSF88697">
    <property type="entry name" value="PUA domain-like"/>
    <property type="match status" value="1"/>
</dbReference>
<dbReference type="InterPro" id="IPR027065">
    <property type="entry name" value="Lon_Prtase"/>
</dbReference>
<dbReference type="GO" id="GO:0005524">
    <property type="term" value="F:ATP binding"/>
    <property type="evidence" value="ECO:0007669"/>
    <property type="project" value="UniProtKB-UniRule"/>
</dbReference>
<evidence type="ECO:0000259" key="17">
    <source>
        <dbReference type="PROSITE" id="PS51787"/>
    </source>
</evidence>
<evidence type="ECO:0000256" key="10">
    <source>
        <dbReference type="HAMAP-Rule" id="MF_01973"/>
    </source>
</evidence>
<dbReference type="GO" id="GO:0004252">
    <property type="term" value="F:serine-type endopeptidase activity"/>
    <property type="evidence" value="ECO:0007669"/>
    <property type="project" value="UniProtKB-UniRule"/>
</dbReference>
<dbReference type="Proteomes" id="UP000255193">
    <property type="component" value="Unassembled WGS sequence"/>
</dbReference>
<dbReference type="Gene3D" id="1.20.58.1480">
    <property type="match status" value="1"/>
</dbReference>
<evidence type="ECO:0000313" key="19">
    <source>
        <dbReference type="Proteomes" id="UP000255193"/>
    </source>
</evidence>
<dbReference type="SMART" id="SM00382">
    <property type="entry name" value="AAA"/>
    <property type="match status" value="1"/>
</dbReference>
<comment type="subcellular location">
    <subcellularLocation>
        <location evidence="1 10 11">Cytoplasm</location>
    </subcellularLocation>
</comment>
<dbReference type="InterPro" id="IPR046336">
    <property type="entry name" value="Lon_prtase_N_sf"/>
</dbReference>
<dbReference type="GO" id="GO:0016887">
    <property type="term" value="F:ATP hydrolysis activity"/>
    <property type="evidence" value="ECO:0007669"/>
    <property type="project" value="UniProtKB-UniRule"/>
</dbReference>
<name>A0A378Q549_9GAMM</name>
<dbReference type="FunFam" id="3.30.230.10:FF:000010">
    <property type="entry name" value="Lon protease"/>
    <property type="match status" value="1"/>
</dbReference>